<keyword evidence="2" id="KW-1185">Reference proteome</keyword>
<dbReference type="Proteomes" id="UP001546774">
    <property type="component" value="Unassembled WGS sequence"/>
</dbReference>
<evidence type="ECO:0000313" key="2">
    <source>
        <dbReference type="Proteomes" id="UP001546774"/>
    </source>
</evidence>
<sequence>MIKKEINEIKSQYTLEECGILRLCGCYVNGDKEKVARFNQTFLNLPEEEKHKYFDIFRKTLSGTPGKNLLDMRFTMDSYADGGARTFLYQLRDSELKDDALLEKFYDKVIESYSHPGNYLILLINQVYDVPGRTSDGIDMEDASDEVYSYLLCSICHVSLSKPGLGYFEEDHAFHDQQQNHMVDLPDIGFLFPAFNNRSEDGEGVLYYSKDANAFEQLFLAQVLNCEVPLSAGSQKENFQVLVEETLGEECNYETIKNIHENLNEMIQEQKGNPEPVTIDKTEMRDLLEKSGVKEERLQDFEEHFEQAIGENTRLMAANIAETRKFEVKTPDVVVKVNPERTDLVETMEIEGKQYLVIQIDEHLEVNGISVNPETGEVQYNE</sequence>
<name>A0ABV1H5U9_9FIRM</name>
<accession>A0ABV1H5U9</accession>
<protein>
    <submittedName>
        <fullName evidence="1">DUF4317 domain-containing protein</fullName>
    </submittedName>
</protein>
<organism evidence="1 2">
    <name type="scientific">Lachnospira intestinalis</name>
    <dbReference type="NCBI Taxonomy" id="3133158"/>
    <lineage>
        <taxon>Bacteria</taxon>
        <taxon>Bacillati</taxon>
        <taxon>Bacillota</taxon>
        <taxon>Clostridia</taxon>
        <taxon>Lachnospirales</taxon>
        <taxon>Lachnospiraceae</taxon>
        <taxon>Lachnospira</taxon>
    </lineage>
</organism>
<dbReference type="InterPro" id="IPR025466">
    <property type="entry name" value="DUF4317"/>
</dbReference>
<evidence type="ECO:0000313" key="1">
    <source>
        <dbReference type="EMBL" id="MEQ2554527.1"/>
    </source>
</evidence>
<proteinExistence type="predicted"/>
<dbReference type="EMBL" id="JBBMFS010000004">
    <property type="protein sequence ID" value="MEQ2554527.1"/>
    <property type="molecule type" value="Genomic_DNA"/>
</dbReference>
<dbReference type="Pfam" id="PF14199">
    <property type="entry name" value="DUF4317"/>
    <property type="match status" value="1"/>
</dbReference>
<gene>
    <name evidence="1" type="ORF">WMO37_05760</name>
</gene>
<reference evidence="1" key="1">
    <citation type="submission" date="2024-03" db="EMBL/GenBank/DDBJ databases">
        <title>Human intestinal bacterial collection.</title>
        <authorList>
            <person name="Pauvert C."/>
            <person name="Hitch T.C.A."/>
            <person name="Clavel T."/>
        </authorList>
    </citation>
    <scope>NUCLEOTIDE SEQUENCE [LARGE SCALE GENOMIC DNA]</scope>
    <source>
        <strain evidence="1">CLA-AA-H89B</strain>
    </source>
</reference>
<comment type="caution">
    <text evidence="1">The sequence shown here is derived from an EMBL/GenBank/DDBJ whole genome shotgun (WGS) entry which is preliminary data.</text>
</comment>